<protein>
    <recommendedName>
        <fullName evidence="5">Double-stranded DNA-binding protein</fullName>
    </recommendedName>
</protein>
<gene>
    <name evidence="3" type="ORF">CSUB_C0847</name>
    <name evidence="2" type="ORF">HGMM_F52H05C03</name>
</gene>
<evidence type="ECO:0000313" key="3">
    <source>
        <dbReference type="EMBL" id="BAJ50704.1"/>
    </source>
</evidence>
<reference evidence="2 4" key="1">
    <citation type="journal article" date="2005" name="Environ. Microbiol.">
        <title>Genetic and functional properties of uncultivated thermophilic crenarchaeotes from a subsurface gold mine as revealed by analysis of genome fragments.</title>
        <authorList>
            <person name="Nunoura T."/>
            <person name="Hirayama H."/>
            <person name="Takami H."/>
            <person name="Oida H."/>
            <person name="Nishi S."/>
            <person name="Shimamura S."/>
            <person name="Suzuki Y."/>
            <person name="Inagaki F."/>
            <person name="Takai K."/>
            <person name="Nealson K.H."/>
            <person name="Horikoshi K."/>
        </authorList>
    </citation>
    <scope>NUCLEOTIDE SEQUENCE [LARGE SCALE GENOMIC DNA]</scope>
</reference>
<sequence>MQLASMAGQVKAEQQPKPAPAETPLEVVKKHLGPRGDEVLQAAYEQYPVETAAIVEKLAQLIKMGQISEPLDGGELYNLFRSLGLRVRLETKITYVKRGEAKDLKELFKQ</sequence>
<dbReference type="InterPro" id="IPR002836">
    <property type="entry name" value="PDCD5-like"/>
</dbReference>
<dbReference type="EMBL" id="BA000048">
    <property type="protein sequence ID" value="BAJ50704.1"/>
    <property type="molecule type" value="Genomic_DNA"/>
</dbReference>
<accession>E6N675</accession>
<evidence type="ECO:0000313" key="4">
    <source>
        <dbReference type="Proteomes" id="UP000008120"/>
    </source>
</evidence>
<name>E6N675_CALS0</name>
<dbReference type="KEGG" id="csu:CSUB_C0847"/>
<dbReference type="AlphaFoldDB" id="E6N675"/>
<dbReference type="Proteomes" id="UP000008120">
    <property type="component" value="Chromosome"/>
</dbReference>
<evidence type="ECO:0000313" key="2">
    <source>
        <dbReference type="EMBL" id="BAJ47794.1"/>
    </source>
</evidence>
<organism evidence="2 4">
    <name type="scientific">Caldiarchaeum subterraneum</name>
    <dbReference type="NCBI Taxonomy" id="311458"/>
    <lineage>
        <taxon>Archaea</taxon>
        <taxon>Nitrososphaerota</taxon>
        <taxon>Candidatus Caldarchaeales</taxon>
        <taxon>Candidatus Caldarchaeaceae</taxon>
        <taxon>Candidatus Caldarchaeum</taxon>
    </lineage>
</organism>
<reference evidence="2 4" key="2">
    <citation type="journal article" date="2011" name="Nucleic Acids Res.">
        <title>Insights into the evolution of Archaea and eukaryotic protein modifier systems revealed by the genome of a novel archaeal group.</title>
        <authorList>
            <person name="Nunoura T."/>
            <person name="Takaki Y."/>
            <person name="Kakuta J."/>
            <person name="Nishi S."/>
            <person name="Sugahara J."/>
            <person name="Kazama H."/>
            <person name="Chee G."/>
            <person name="Hattori M."/>
            <person name="Kanai A."/>
            <person name="Atomi H."/>
            <person name="Takai K."/>
            <person name="Takami H."/>
        </authorList>
    </citation>
    <scope>NUCLEOTIDE SEQUENCE [LARGE SCALE GENOMIC DNA]</scope>
</reference>
<evidence type="ECO:0000256" key="1">
    <source>
        <dbReference type="SAM" id="MobiDB-lite"/>
    </source>
</evidence>
<dbReference type="EMBL" id="AP011847">
    <property type="protein sequence ID" value="BAJ47794.1"/>
    <property type="molecule type" value="Genomic_DNA"/>
</dbReference>
<dbReference type="Pfam" id="PF01984">
    <property type="entry name" value="dsDNA_bind"/>
    <property type="match status" value="1"/>
</dbReference>
<evidence type="ECO:0008006" key="5">
    <source>
        <dbReference type="Google" id="ProtNLM"/>
    </source>
</evidence>
<proteinExistence type="predicted"/>
<dbReference type="BioCyc" id="CCAL311458:G131R-859-MONOMER"/>
<dbReference type="GO" id="GO:0003677">
    <property type="term" value="F:DNA binding"/>
    <property type="evidence" value="ECO:0007669"/>
    <property type="project" value="InterPro"/>
</dbReference>
<feature type="region of interest" description="Disordered" evidence="1">
    <location>
        <begin position="1"/>
        <end position="25"/>
    </location>
</feature>